<dbReference type="VEuPathDB" id="VectorBase:MDOMA2_002702"/>
<protein>
    <submittedName>
        <fullName evidence="1">Uncharacterized protein</fullName>
    </submittedName>
</protein>
<dbReference type="AlphaFoldDB" id="A0A1I8NIQ7"/>
<organism evidence="1">
    <name type="scientific">Musca domestica</name>
    <name type="common">House fly</name>
    <dbReference type="NCBI Taxonomy" id="7370"/>
    <lineage>
        <taxon>Eukaryota</taxon>
        <taxon>Metazoa</taxon>
        <taxon>Ecdysozoa</taxon>
        <taxon>Arthropoda</taxon>
        <taxon>Hexapoda</taxon>
        <taxon>Insecta</taxon>
        <taxon>Pterygota</taxon>
        <taxon>Neoptera</taxon>
        <taxon>Endopterygota</taxon>
        <taxon>Diptera</taxon>
        <taxon>Brachycera</taxon>
        <taxon>Muscomorpha</taxon>
        <taxon>Muscoidea</taxon>
        <taxon>Muscidae</taxon>
        <taxon>Musca</taxon>
    </lineage>
</organism>
<reference evidence="1" key="1">
    <citation type="submission" date="2020-05" db="UniProtKB">
        <authorList>
            <consortium name="EnsemblMetazoa"/>
        </authorList>
    </citation>
    <scope>IDENTIFICATION</scope>
    <source>
        <strain evidence="1">Aabys</strain>
    </source>
</reference>
<sequence length="109" mass="12648">MNHLEVQNVTVSSIIYYHAIKSEGAPLLLRATIRKVFSDNIACQYSWKRTSLKPNAEKCYLVTTCKYFISDICHLKYTINDKDINTILQKHFVHARGRVTKRKRPDCSS</sequence>
<name>A0A1I8NIQ7_MUSDO</name>
<dbReference type="VEuPathDB" id="VectorBase:MDOA015818"/>
<evidence type="ECO:0000313" key="1">
    <source>
        <dbReference type="EnsemblMetazoa" id="MDOA015818-PA"/>
    </source>
</evidence>
<proteinExistence type="predicted"/>
<dbReference type="EnsemblMetazoa" id="MDOA015818-RA">
    <property type="protein sequence ID" value="MDOA015818-PA"/>
    <property type="gene ID" value="MDOA015818"/>
</dbReference>
<accession>A0A1I8NIQ7</accession>